<gene>
    <name evidence="2" type="ORF">ElyMa_001555300</name>
</gene>
<sequence>MYLSSLSKVLNIDLPKQDSNPRLLDLKAECLPLDHDIPLDSTPSACGLADGLRDTLQQKKTKFEATVSTKRHLRDGNGIHDHSGGGQLNS</sequence>
<comment type="caution">
    <text evidence="2">The sequence shown here is derived from an EMBL/GenBank/DDBJ whole genome shotgun (WGS) entry which is preliminary data.</text>
</comment>
<proteinExistence type="predicted"/>
<dbReference type="Proteomes" id="UP000762676">
    <property type="component" value="Unassembled WGS sequence"/>
</dbReference>
<dbReference type="EMBL" id="BMAT01003090">
    <property type="protein sequence ID" value="GFS19867.1"/>
    <property type="molecule type" value="Genomic_DNA"/>
</dbReference>
<organism evidence="2 3">
    <name type="scientific">Elysia marginata</name>
    <dbReference type="NCBI Taxonomy" id="1093978"/>
    <lineage>
        <taxon>Eukaryota</taxon>
        <taxon>Metazoa</taxon>
        <taxon>Spiralia</taxon>
        <taxon>Lophotrochozoa</taxon>
        <taxon>Mollusca</taxon>
        <taxon>Gastropoda</taxon>
        <taxon>Heterobranchia</taxon>
        <taxon>Euthyneura</taxon>
        <taxon>Panpulmonata</taxon>
        <taxon>Sacoglossa</taxon>
        <taxon>Placobranchoidea</taxon>
        <taxon>Plakobranchidae</taxon>
        <taxon>Elysia</taxon>
    </lineage>
</organism>
<feature type="region of interest" description="Disordered" evidence="1">
    <location>
        <begin position="64"/>
        <end position="90"/>
    </location>
</feature>
<evidence type="ECO:0000256" key="1">
    <source>
        <dbReference type="SAM" id="MobiDB-lite"/>
    </source>
</evidence>
<evidence type="ECO:0000313" key="2">
    <source>
        <dbReference type="EMBL" id="GFS19867.1"/>
    </source>
</evidence>
<dbReference type="AlphaFoldDB" id="A0AAV4JEJ2"/>
<feature type="compositionally biased region" description="Basic and acidic residues" evidence="1">
    <location>
        <begin position="74"/>
        <end position="83"/>
    </location>
</feature>
<protein>
    <submittedName>
        <fullName evidence="2">Uncharacterized protein</fullName>
    </submittedName>
</protein>
<evidence type="ECO:0000313" key="3">
    <source>
        <dbReference type="Proteomes" id="UP000762676"/>
    </source>
</evidence>
<accession>A0AAV4JEJ2</accession>
<keyword evidence="3" id="KW-1185">Reference proteome</keyword>
<name>A0AAV4JEJ2_9GAST</name>
<reference evidence="2 3" key="1">
    <citation type="journal article" date="2021" name="Elife">
        <title>Chloroplast acquisition without the gene transfer in kleptoplastic sea slugs, Plakobranchus ocellatus.</title>
        <authorList>
            <person name="Maeda T."/>
            <person name="Takahashi S."/>
            <person name="Yoshida T."/>
            <person name="Shimamura S."/>
            <person name="Takaki Y."/>
            <person name="Nagai Y."/>
            <person name="Toyoda A."/>
            <person name="Suzuki Y."/>
            <person name="Arimoto A."/>
            <person name="Ishii H."/>
            <person name="Satoh N."/>
            <person name="Nishiyama T."/>
            <person name="Hasebe M."/>
            <person name="Maruyama T."/>
            <person name="Minagawa J."/>
            <person name="Obokata J."/>
            <person name="Shigenobu S."/>
        </authorList>
    </citation>
    <scope>NUCLEOTIDE SEQUENCE [LARGE SCALE GENOMIC DNA]</scope>
</reference>